<organism evidence="2 3">
    <name type="scientific">Quercus lobata</name>
    <name type="common">Valley oak</name>
    <dbReference type="NCBI Taxonomy" id="97700"/>
    <lineage>
        <taxon>Eukaryota</taxon>
        <taxon>Viridiplantae</taxon>
        <taxon>Streptophyta</taxon>
        <taxon>Embryophyta</taxon>
        <taxon>Tracheophyta</taxon>
        <taxon>Spermatophyta</taxon>
        <taxon>Magnoliopsida</taxon>
        <taxon>eudicotyledons</taxon>
        <taxon>Gunneridae</taxon>
        <taxon>Pentapetalae</taxon>
        <taxon>rosids</taxon>
        <taxon>fabids</taxon>
        <taxon>Fagales</taxon>
        <taxon>Fagaceae</taxon>
        <taxon>Quercus</taxon>
    </lineage>
</organism>
<keyword evidence="3" id="KW-1185">Reference proteome</keyword>
<reference evidence="2 3" key="1">
    <citation type="journal article" date="2016" name="G3 (Bethesda)">
        <title>First Draft Assembly and Annotation of the Genome of a California Endemic Oak Quercus lobata Nee (Fagaceae).</title>
        <authorList>
            <person name="Sork V.L."/>
            <person name="Fitz-Gibbon S.T."/>
            <person name="Puiu D."/>
            <person name="Crepeau M."/>
            <person name="Gugger P.F."/>
            <person name="Sherman R."/>
            <person name="Stevens K."/>
            <person name="Langley C.H."/>
            <person name="Pellegrini M."/>
            <person name="Salzberg S.L."/>
        </authorList>
    </citation>
    <scope>NUCLEOTIDE SEQUENCE [LARGE SCALE GENOMIC DNA]</scope>
    <source>
        <strain evidence="2 3">cv. SW786</strain>
    </source>
</reference>
<evidence type="ECO:0000313" key="2">
    <source>
        <dbReference type="EnsemblPlants" id="QL11p025833:mrna"/>
    </source>
</evidence>
<evidence type="ECO:0000313" key="3">
    <source>
        <dbReference type="Proteomes" id="UP000594261"/>
    </source>
</evidence>
<dbReference type="InParanoid" id="A0A7N2MWQ9"/>
<dbReference type="EnsemblPlants" id="QL11p025833:mrna">
    <property type="protein sequence ID" value="QL11p025833:mrna"/>
    <property type="gene ID" value="QL11p025833"/>
</dbReference>
<feature type="compositionally biased region" description="Low complexity" evidence="1">
    <location>
        <begin position="45"/>
        <end position="59"/>
    </location>
</feature>
<reference evidence="2" key="2">
    <citation type="submission" date="2021-01" db="UniProtKB">
        <authorList>
            <consortium name="EnsemblPlants"/>
        </authorList>
    </citation>
    <scope>IDENTIFICATION</scope>
</reference>
<dbReference type="Gramene" id="QL11p025833:mrna">
    <property type="protein sequence ID" value="QL11p025833:mrna"/>
    <property type="gene ID" value="QL11p025833"/>
</dbReference>
<dbReference type="EMBL" id="LRBV02000011">
    <property type="status" value="NOT_ANNOTATED_CDS"/>
    <property type="molecule type" value="Genomic_DNA"/>
</dbReference>
<feature type="region of interest" description="Disordered" evidence="1">
    <location>
        <begin position="45"/>
        <end position="66"/>
    </location>
</feature>
<protein>
    <submittedName>
        <fullName evidence="2">Uncharacterized protein</fullName>
    </submittedName>
</protein>
<name>A0A7N2MWQ9_QUELO</name>
<proteinExistence type="predicted"/>
<dbReference type="AlphaFoldDB" id="A0A7N2MWQ9"/>
<accession>A0A7N2MWQ9</accession>
<dbReference type="Proteomes" id="UP000594261">
    <property type="component" value="Chromosome 11"/>
</dbReference>
<sequence length="66" mass="7583">MVINLFNEWKEAYLKRDDFPTEAERYQKQNESEASKELLSSEALLRTSSVPSSPSVHVSEYVDSIC</sequence>
<evidence type="ECO:0000256" key="1">
    <source>
        <dbReference type="SAM" id="MobiDB-lite"/>
    </source>
</evidence>